<dbReference type="PROSITE" id="PS50102">
    <property type="entry name" value="RRM"/>
    <property type="match status" value="3"/>
</dbReference>
<dbReference type="AlphaFoldDB" id="A0ABD1UG37"/>
<feature type="domain" description="RRM" evidence="10">
    <location>
        <begin position="277"/>
        <end position="349"/>
    </location>
</feature>
<dbReference type="GO" id="GO:0003723">
    <property type="term" value="F:RNA binding"/>
    <property type="evidence" value="ECO:0007669"/>
    <property type="project" value="UniProtKB-UniRule"/>
</dbReference>
<dbReference type="InterPro" id="IPR000504">
    <property type="entry name" value="RRM_dom"/>
</dbReference>
<keyword evidence="3" id="KW-0677">Repeat</keyword>
<evidence type="ECO:0000256" key="7">
    <source>
        <dbReference type="ARBA" id="ARBA00061708"/>
    </source>
</evidence>
<reference evidence="12" key="1">
    <citation type="submission" date="2024-07" db="EMBL/GenBank/DDBJ databases">
        <title>Two chromosome-level genome assemblies of Korean endemic species Abeliophyllum distichum and Forsythia ovata (Oleaceae).</title>
        <authorList>
            <person name="Jang H."/>
        </authorList>
    </citation>
    <scope>NUCLEOTIDE SEQUENCE [LARGE SCALE GENOMIC DNA]</scope>
</reference>
<dbReference type="FunFam" id="3.30.70.330:FF:000236">
    <property type="entry name" value="Polyadenylate-binding protein RBP45C"/>
    <property type="match status" value="1"/>
</dbReference>
<evidence type="ECO:0000313" key="11">
    <source>
        <dbReference type="EMBL" id="KAL2523992.1"/>
    </source>
</evidence>
<dbReference type="Pfam" id="PF00076">
    <property type="entry name" value="RRM_1"/>
    <property type="match status" value="3"/>
</dbReference>
<keyword evidence="12" id="KW-1185">Reference proteome</keyword>
<evidence type="ECO:0000256" key="6">
    <source>
        <dbReference type="ARBA" id="ARBA00057395"/>
    </source>
</evidence>
<dbReference type="InterPro" id="IPR035979">
    <property type="entry name" value="RBD_domain_sf"/>
</dbReference>
<dbReference type="GO" id="GO:0006397">
    <property type="term" value="P:mRNA processing"/>
    <property type="evidence" value="ECO:0007669"/>
    <property type="project" value="UniProtKB-KW"/>
</dbReference>
<sequence>MVPPPMAPPPHYQQPQVPQQWLTQQPQYQVPPPQQPPAGAGAGYYYQQPPSQAPASTAPPQQQQPQQYAAQPTADDGIRSLWIGDLQYWMDEQYILNIFATAGEVVSVKIIRNKQTAQSEGYGFIEFVSHAAAERNLQTFNGTLMPNAEQPFRLNWASMGAGEKRDDTPEYTIFIGDLAADVTDYMLQETFRANYSSVKGAKVVTDRLTGRTKGYGFVRFADEGEQLRAMTEMNGRFCSTRPMRIGPAANKQTAGGQTKASYQTSQGTQSEDDPANTTIFVGNLDSNVTDEHLRQVFGQYGQLLHVKIPMGKRCGFVQFADRSCADEALRMLNGTQLGGQSIRLSWGRSPSNRQPQADQNQWNGGYYGYAPGYETYGYAPPAQDPNLYYAGYPGYGNYPQQQPQ</sequence>
<dbReference type="CDD" id="cd12345">
    <property type="entry name" value="RRM2_SECp43_like"/>
    <property type="match status" value="1"/>
</dbReference>
<feature type="compositionally biased region" description="Low complexity" evidence="9">
    <location>
        <begin position="13"/>
        <end position="28"/>
    </location>
</feature>
<dbReference type="FunFam" id="3.30.70.330:FF:000103">
    <property type="entry name" value="Polyadenylate-binding protein RBP47B"/>
    <property type="match status" value="1"/>
</dbReference>
<accession>A0ABD1UG37</accession>
<dbReference type="Gene3D" id="3.30.70.330">
    <property type="match status" value="3"/>
</dbReference>
<comment type="similarity">
    <text evidence="7">Belongs to the polyadenylate-binding RBP45 family.</text>
</comment>
<keyword evidence="5" id="KW-0539">Nucleus</keyword>
<comment type="caution">
    <text evidence="11">The sequence shown here is derived from an EMBL/GenBank/DDBJ whole genome shotgun (WGS) entry which is preliminary data.</text>
</comment>
<dbReference type="SUPFAM" id="SSF54928">
    <property type="entry name" value="RNA-binding domain, RBD"/>
    <property type="match status" value="3"/>
</dbReference>
<dbReference type="SMART" id="SM00360">
    <property type="entry name" value="RRM"/>
    <property type="match status" value="3"/>
</dbReference>
<dbReference type="FunFam" id="3.30.70.330:FF:000451">
    <property type="entry name" value="Polyadenylate-binding protein RBP45C"/>
    <property type="match status" value="1"/>
</dbReference>
<evidence type="ECO:0000256" key="8">
    <source>
        <dbReference type="PROSITE-ProRule" id="PRU00176"/>
    </source>
</evidence>
<keyword evidence="2" id="KW-0507">mRNA processing</keyword>
<feature type="domain" description="RRM" evidence="10">
    <location>
        <begin position="79"/>
        <end position="159"/>
    </location>
</feature>
<evidence type="ECO:0000313" key="12">
    <source>
        <dbReference type="Proteomes" id="UP001604336"/>
    </source>
</evidence>
<evidence type="ECO:0000256" key="4">
    <source>
        <dbReference type="ARBA" id="ARBA00022884"/>
    </source>
</evidence>
<comment type="subcellular location">
    <subcellularLocation>
        <location evidence="1">Nucleus</location>
    </subcellularLocation>
</comment>
<dbReference type="EMBL" id="JBFOLK010000003">
    <property type="protein sequence ID" value="KAL2523992.1"/>
    <property type="molecule type" value="Genomic_DNA"/>
</dbReference>
<evidence type="ECO:0000259" key="10">
    <source>
        <dbReference type="PROSITE" id="PS50102"/>
    </source>
</evidence>
<dbReference type="PANTHER" id="PTHR47640:SF48">
    <property type="entry name" value="POLYADENYLATE-BINDING PROTEIN RBP45B"/>
    <property type="match status" value="1"/>
</dbReference>
<evidence type="ECO:0000256" key="2">
    <source>
        <dbReference type="ARBA" id="ARBA00022664"/>
    </source>
</evidence>
<proteinExistence type="inferred from homology"/>
<evidence type="ECO:0000256" key="5">
    <source>
        <dbReference type="ARBA" id="ARBA00023242"/>
    </source>
</evidence>
<feature type="region of interest" description="Disordered" evidence="9">
    <location>
        <begin position="247"/>
        <end position="276"/>
    </location>
</feature>
<dbReference type="PANTHER" id="PTHR47640">
    <property type="entry name" value="TRNA SELENOCYSTEINE 1-ASSOCIATED PROTEIN 1-RELATED-RELATED"/>
    <property type="match status" value="1"/>
</dbReference>
<feature type="domain" description="RRM" evidence="10">
    <location>
        <begin position="171"/>
        <end position="250"/>
    </location>
</feature>
<evidence type="ECO:0000256" key="3">
    <source>
        <dbReference type="ARBA" id="ARBA00022737"/>
    </source>
</evidence>
<feature type="compositionally biased region" description="Pro residues" evidence="9">
    <location>
        <begin position="1"/>
        <end position="12"/>
    </location>
</feature>
<feature type="region of interest" description="Disordered" evidence="9">
    <location>
        <begin position="1"/>
        <end position="73"/>
    </location>
</feature>
<dbReference type="Proteomes" id="UP001604336">
    <property type="component" value="Unassembled WGS sequence"/>
</dbReference>
<dbReference type="InterPro" id="IPR050825">
    <property type="entry name" value="RBM42_RBP45_47-like"/>
</dbReference>
<dbReference type="GO" id="GO:0005634">
    <property type="term" value="C:nucleus"/>
    <property type="evidence" value="ECO:0007669"/>
    <property type="project" value="UniProtKB-SubCell"/>
</dbReference>
<evidence type="ECO:0000256" key="9">
    <source>
        <dbReference type="SAM" id="MobiDB-lite"/>
    </source>
</evidence>
<feature type="compositionally biased region" description="Low complexity" evidence="9">
    <location>
        <begin position="37"/>
        <end position="73"/>
    </location>
</feature>
<keyword evidence="4 8" id="KW-0694">RNA-binding</keyword>
<protein>
    <submittedName>
        <fullName evidence="11">Polyadenylate-binding protein RBP45B</fullName>
    </submittedName>
</protein>
<feature type="compositionally biased region" description="Polar residues" evidence="9">
    <location>
        <begin position="250"/>
        <end position="276"/>
    </location>
</feature>
<name>A0ABD1UG37_9LAMI</name>
<evidence type="ECO:0000256" key="1">
    <source>
        <dbReference type="ARBA" id="ARBA00004123"/>
    </source>
</evidence>
<gene>
    <name evidence="11" type="ORF">Adt_09046</name>
</gene>
<comment type="function">
    <text evidence="6">Heterogeneous nuclear ribonucleoprotein (hnRNP)-protein binding the poly(A) tail of mRNA and probably involved in some steps of pre-mRNA maturation.</text>
</comment>
<organism evidence="11 12">
    <name type="scientific">Abeliophyllum distichum</name>
    <dbReference type="NCBI Taxonomy" id="126358"/>
    <lineage>
        <taxon>Eukaryota</taxon>
        <taxon>Viridiplantae</taxon>
        <taxon>Streptophyta</taxon>
        <taxon>Embryophyta</taxon>
        <taxon>Tracheophyta</taxon>
        <taxon>Spermatophyta</taxon>
        <taxon>Magnoliopsida</taxon>
        <taxon>eudicotyledons</taxon>
        <taxon>Gunneridae</taxon>
        <taxon>Pentapetalae</taxon>
        <taxon>asterids</taxon>
        <taxon>lamiids</taxon>
        <taxon>Lamiales</taxon>
        <taxon>Oleaceae</taxon>
        <taxon>Forsythieae</taxon>
        <taxon>Abeliophyllum</taxon>
    </lineage>
</organism>
<dbReference type="CDD" id="cd12344">
    <property type="entry name" value="RRM1_SECp43_like"/>
    <property type="match status" value="1"/>
</dbReference>
<dbReference type="InterPro" id="IPR012677">
    <property type="entry name" value="Nucleotide-bd_a/b_plait_sf"/>
</dbReference>